<name>A0A0F9ZU90_9BACT</name>
<dbReference type="AlphaFoldDB" id="A0A0F9ZU90"/>
<reference evidence="1 2" key="1">
    <citation type="journal article" date="2015" name="Nature">
        <title>rRNA introns, odd ribosomes, and small enigmatic genomes across a large radiation of phyla.</title>
        <authorList>
            <person name="Brown C.T."/>
            <person name="Hug L.A."/>
            <person name="Thomas B.C."/>
            <person name="Sharon I."/>
            <person name="Castelle C.J."/>
            <person name="Singh A."/>
            <person name="Wilkins M.J."/>
            <person name="Williams K.H."/>
            <person name="Banfield J.F."/>
        </authorList>
    </citation>
    <scope>NUCLEOTIDE SEQUENCE [LARGE SCALE GENOMIC DNA]</scope>
</reference>
<protein>
    <submittedName>
        <fullName evidence="1">Uncharacterized protein</fullName>
    </submittedName>
</protein>
<gene>
    <name evidence="1" type="ORF">UR38_C0002G0021</name>
</gene>
<comment type="caution">
    <text evidence="1">The sequence shown here is derived from an EMBL/GenBank/DDBJ whole genome shotgun (WGS) entry which is preliminary data.</text>
</comment>
<accession>A0A0F9ZU90</accession>
<evidence type="ECO:0000313" key="2">
    <source>
        <dbReference type="Proteomes" id="UP000033995"/>
    </source>
</evidence>
<evidence type="ECO:0000313" key="1">
    <source>
        <dbReference type="EMBL" id="KKP47918.1"/>
    </source>
</evidence>
<organism evidence="1 2">
    <name type="scientific">Candidatus Woesebacteria bacterium GW2011_GWA2_33_28</name>
    <dbReference type="NCBI Taxonomy" id="1618561"/>
    <lineage>
        <taxon>Bacteria</taxon>
        <taxon>Candidatus Woeseibacteriota</taxon>
    </lineage>
</organism>
<dbReference type="EMBL" id="LBOZ01000002">
    <property type="protein sequence ID" value="KKP47918.1"/>
    <property type="molecule type" value="Genomic_DNA"/>
</dbReference>
<sequence length="320" mass="36518">MAIIDFDRSDVDEQFDRYDDLPEDEICGVTSSKFLNMLDARKNSHPDLSAFLTQLGNEQTEVIAFLENNVSDGKANVVGGIAFAFLGYQIRKICGFYQVVGNLQYFPVDDLLASARRDQKYRDLKFDLDIVRPNIDSSVLGTTDLPNCKIKTDPNRVCFGDGYSISITEDSPEDLQNVRSLNNLHTSLDEIRLPIDSGMNIQVIPNLLTQELKLELKGDLQKAFRETDDSQIRFISIVILRFIAQTLLTRDGKQITVNFGKNKKEDHLLLALMLKSMAYIMTHKEADRGLYDWFLDIINPNFPLFDNRIQKVIDLAEMYN</sequence>
<dbReference type="Proteomes" id="UP000033995">
    <property type="component" value="Unassembled WGS sequence"/>
</dbReference>
<proteinExistence type="predicted"/>